<sequence length="201" mass="22579">MLDIEFDLKKDASNLDKHGIRLARAREFSPVKILQDDRKNYGETRYRGFGFIGKGAFVLAFTVTELRTGARGSGRSAFAPPPKRRLSNMVSRKKVVDDPENPEWTAADFARAKNPEEVLSPDVLSVFGRKRGPQRAPKKVPVSIRLSPEVVGFFRKKGRGWQSEIDTTLKKIVLRSDKRTHKDPVPAGKRKAITPKRAAGR</sequence>
<dbReference type="RefSeq" id="WP_094890812.1">
    <property type="nucleotide sequence ID" value="NZ_CP029426.2"/>
</dbReference>
<protein>
    <recommendedName>
        <fullName evidence="4">BrnA antitoxin family protein</fullName>
    </recommendedName>
</protein>
<evidence type="ECO:0000313" key="3">
    <source>
        <dbReference type="Proteomes" id="UP000215884"/>
    </source>
</evidence>
<dbReference type="Pfam" id="PF14384">
    <property type="entry name" value="BrnA_antitoxin"/>
    <property type="match status" value="1"/>
</dbReference>
<dbReference type="Gene3D" id="3.10.450.530">
    <property type="entry name" value="Ribonuclease toxin, BrnT, of type II toxin-antitoxin system"/>
    <property type="match status" value="1"/>
</dbReference>
<dbReference type="InterPro" id="IPR038573">
    <property type="entry name" value="BrnT_sf"/>
</dbReference>
<reference evidence="2 3" key="1">
    <citation type="journal article" date="2017" name="Syst. Appl. Microbiol.">
        <title>Soybeans inoculated with root zone soils of Canadian native legumes harbour diverse and novel Bradyrhizobium spp. that possess agricultural potential.</title>
        <authorList>
            <person name="Bromfield E.S.P."/>
            <person name="Cloutier S."/>
            <person name="Tambong J.T."/>
            <person name="Tran Thi T.V."/>
        </authorList>
    </citation>
    <scope>NUCLEOTIDE SEQUENCE [LARGE SCALE GENOMIC DNA]</scope>
    <source>
        <strain evidence="2 3">39S1MB</strain>
    </source>
</reference>
<dbReference type="KEGG" id="brq:CIT40_02165"/>
<name>A0A2U8PMC3_9BRAD</name>
<feature type="compositionally biased region" description="Basic residues" evidence="1">
    <location>
        <begin position="188"/>
        <end position="201"/>
    </location>
</feature>
<organism evidence="2 3">
    <name type="scientific">Bradyrhizobium amphicarpaeae</name>
    <dbReference type="NCBI Taxonomy" id="1404768"/>
    <lineage>
        <taxon>Bacteria</taxon>
        <taxon>Pseudomonadati</taxon>
        <taxon>Pseudomonadota</taxon>
        <taxon>Alphaproteobacteria</taxon>
        <taxon>Hyphomicrobiales</taxon>
        <taxon>Nitrobacteraceae</taxon>
        <taxon>Bradyrhizobium</taxon>
    </lineage>
</organism>
<accession>A0A2U8PMC3</accession>
<evidence type="ECO:0008006" key="4">
    <source>
        <dbReference type="Google" id="ProtNLM"/>
    </source>
</evidence>
<dbReference type="AlphaFoldDB" id="A0A2U8PMC3"/>
<dbReference type="InterPro" id="IPR025528">
    <property type="entry name" value="BrnA_antitoxin"/>
</dbReference>
<gene>
    <name evidence="2" type="ORF">CIT40_02165</name>
</gene>
<proteinExistence type="predicted"/>
<keyword evidence="3" id="KW-1185">Reference proteome</keyword>
<evidence type="ECO:0000256" key="1">
    <source>
        <dbReference type="SAM" id="MobiDB-lite"/>
    </source>
</evidence>
<dbReference type="Proteomes" id="UP000215884">
    <property type="component" value="Chromosome"/>
</dbReference>
<evidence type="ECO:0000313" key="2">
    <source>
        <dbReference type="EMBL" id="AWL98945.1"/>
    </source>
</evidence>
<reference evidence="2 3" key="2">
    <citation type="journal article" date="2019" name="Int. J. Syst. Evol. Microbiol.">
        <title>Description and complete genome sequence of Bradyrhizobium amphicarpaeae sp. nov., harbouring photosystem and nitrogen-fixation genes.</title>
        <authorList>
            <person name="Bromfield E.S.P."/>
            <person name="Cloutier S."/>
            <person name="Nguyen H.D.T."/>
        </authorList>
    </citation>
    <scope>NUCLEOTIDE SEQUENCE [LARGE SCALE GENOMIC DNA]</scope>
    <source>
        <strain evidence="2 3">39S1MB</strain>
    </source>
</reference>
<dbReference type="EMBL" id="CP029426">
    <property type="protein sequence ID" value="AWL98945.1"/>
    <property type="molecule type" value="Genomic_DNA"/>
</dbReference>
<feature type="region of interest" description="Disordered" evidence="1">
    <location>
        <begin position="176"/>
        <end position="201"/>
    </location>
</feature>
<dbReference type="OrthoDB" id="361944at2"/>